<dbReference type="InterPro" id="IPR000602">
    <property type="entry name" value="Glyco_hydro_38_N"/>
</dbReference>
<sequence>MKKMHVYSHTHWDYEWYFTASESIIQLIYHMDEVISALESGTLKTYLLDSQVSILEEYLHMMPEKEPVIRKLVEEGKLMIGPWYTQSDELIISGESLARNLWYGISYARELGNCMMIGYLPDSFGQSKDMPKLYNGFDIREALFWRGVPNDVCKQREFYWHNTDGSEVLCYHIRDGYFYGGNLIYTDDVDKVENRVLNGASTTHQLLPLGGDQRYVDFNLQERLSYYNERSTHDIQYFESDLESFFKELREEEGLPQITGEFIDASVSKIHHSIYSSRYDHKQLNDIIERRMIYQLEPFMVMQMQMGIKPKTSLLRKLWKKVLLNHAHDSACGCNSDATNDAILQRLRDCDQMSSMLLDYQVRKLSESIEGIREQDLVFYNTLPYTRNDVYQVSVSTKARHFRIVDEAGCEVVYDCLGTQRVYSGSIRRDPSVYDEDLYYYQSDIRIAMTMKPMSMRILHLEACEHTEQLQECSALENTFYKITMENGSLRLLDKANGKVVEDFLYVEDSGDEGDTYDYSWPAHDHIYTLHFQDAQAEWKHGALADTLVLHGAWQLPENLQERADGKCSQDIAYTLCIQLHQASDVLQCEMTIDNTAMEHRMRVILRGLSSSSCSIADTPFGTIQRAHDPKHMEDWKEAGYREEPTPIYPMLHHVSNGTNQVLTCFCKGIKEYEILKHTDIALTLFRSVPLLGRPDLNRRPGIASGNEFKYIPTPKSELRQTMSFSFALCLRNGYDAMEVQKTWLRYANDVLFYQLQEVNRFVNTQKYFVTHPYPNAVKPLHSAILDMDKSDCLQFSSLYPLDDKQAILRVYNSRNEIVKEDSLCYTGETIQQTNMLHEPIADCEAEQHPVTLSNIQPEEIRTYKIIVK</sequence>
<dbReference type="RefSeq" id="WP_044904646.1">
    <property type="nucleotide sequence ID" value="NZ_JQIF01000023.1"/>
</dbReference>
<comment type="similarity">
    <text evidence="1">Belongs to the glycosyl hydrolase 38 family.</text>
</comment>
<dbReference type="GO" id="GO:0004559">
    <property type="term" value="F:alpha-mannosidase activity"/>
    <property type="evidence" value="ECO:0007669"/>
    <property type="project" value="InterPro"/>
</dbReference>
<reference evidence="6 7" key="1">
    <citation type="submission" date="2014-08" db="EMBL/GenBank/DDBJ databases">
        <title>Clostridium innocuum, an unnegligible vancomycin-resistant pathogen causing extra-intestinal infections.</title>
        <authorList>
            <person name="Feng Y."/>
            <person name="Chiu C.-H."/>
        </authorList>
    </citation>
    <scope>NUCLEOTIDE SEQUENCE [LARGE SCALE GENOMIC DNA]</scope>
    <source>
        <strain evidence="6 7">AN88</strain>
    </source>
</reference>
<accession>A0A099IB13</accession>
<organism evidence="6 7">
    <name type="scientific">Clostridium innocuum</name>
    <dbReference type="NCBI Taxonomy" id="1522"/>
    <lineage>
        <taxon>Bacteria</taxon>
        <taxon>Bacillati</taxon>
        <taxon>Bacillota</taxon>
        <taxon>Clostridia</taxon>
        <taxon>Eubacteriales</taxon>
        <taxon>Clostridiaceae</taxon>
        <taxon>Clostridium</taxon>
    </lineage>
</organism>
<dbReference type="SUPFAM" id="SSF74650">
    <property type="entry name" value="Galactose mutarotase-like"/>
    <property type="match status" value="1"/>
</dbReference>
<dbReference type="InterPro" id="IPR028995">
    <property type="entry name" value="Glyco_hydro_57/38_cen_sf"/>
</dbReference>
<dbReference type="InterPro" id="IPR011013">
    <property type="entry name" value="Gal_mutarotase_sf_dom"/>
</dbReference>
<dbReference type="Gene3D" id="3.20.110.10">
    <property type="entry name" value="Glycoside hydrolase 38, N terminal domain"/>
    <property type="match status" value="1"/>
</dbReference>
<dbReference type="PANTHER" id="PTHR46017:SF2">
    <property type="entry name" value="MANNOSYLGLYCERATE HYDROLASE"/>
    <property type="match status" value="1"/>
</dbReference>
<gene>
    <name evidence="6" type="ORF">CIAN88_06195</name>
</gene>
<evidence type="ECO:0000313" key="6">
    <source>
        <dbReference type="EMBL" id="KGJ54128.1"/>
    </source>
</evidence>
<keyword evidence="3 6" id="KW-0378">Hydrolase</keyword>
<dbReference type="SMART" id="SM00872">
    <property type="entry name" value="Alpha-mann_mid"/>
    <property type="match status" value="1"/>
</dbReference>
<comment type="caution">
    <text evidence="6">The sequence shown here is derived from an EMBL/GenBank/DDBJ whole genome shotgun (WGS) entry which is preliminary data.</text>
</comment>
<dbReference type="Gene3D" id="1.20.1270.50">
    <property type="entry name" value="Glycoside hydrolase family 38, central domain"/>
    <property type="match status" value="1"/>
</dbReference>
<dbReference type="CDD" id="cd10815">
    <property type="entry name" value="GH38N_AMII_EcMngB_like"/>
    <property type="match status" value="1"/>
</dbReference>
<dbReference type="Gene3D" id="2.70.98.30">
    <property type="entry name" value="Golgi alpha-mannosidase II, domain 4"/>
    <property type="match status" value="1"/>
</dbReference>
<dbReference type="SUPFAM" id="SSF88713">
    <property type="entry name" value="Glycoside hydrolase/deacetylase"/>
    <property type="match status" value="1"/>
</dbReference>
<dbReference type="EMBL" id="JQIF01000023">
    <property type="protein sequence ID" value="KGJ54128.1"/>
    <property type="molecule type" value="Genomic_DNA"/>
</dbReference>
<dbReference type="InterPro" id="IPR011330">
    <property type="entry name" value="Glyco_hydro/deAcase_b/a-brl"/>
</dbReference>
<name>A0A099IB13_CLOIN</name>
<dbReference type="GO" id="GO:0030246">
    <property type="term" value="F:carbohydrate binding"/>
    <property type="evidence" value="ECO:0007669"/>
    <property type="project" value="InterPro"/>
</dbReference>
<dbReference type="Pfam" id="PF09261">
    <property type="entry name" value="Alpha-mann_mid"/>
    <property type="match status" value="1"/>
</dbReference>
<dbReference type="InterPro" id="IPR027291">
    <property type="entry name" value="Glyco_hydro_38_N_sf"/>
</dbReference>
<dbReference type="GO" id="GO:0006013">
    <property type="term" value="P:mannose metabolic process"/>
    <property type="evidence" value="ECO:0007669"/>
    <property type="project" value="InterPro"/>
</dbReference>
<dbReference type="Proteomes" id="UP000030008">
    <property type="component" value="Unassembled WGS sequence"/>
</dbReference>
<evidence type="ECO:0000259" key="5">
    <source>
        <dbReference type="SMART" id="SM00872"/>
    </source>
</evidence>
<dbReference type="GO" id="GO:0046872">
    <property type="term" value="F:metal ion binding"/>
    <property type="evidence" value="ECO:0007669"/>
    <property type="project" value="UniProtKB-KW"/>
</dbReference>
<dbReference type="Pfam" id="PF01074">
    <property type="entry name" value="Glyco_hydro_38N"/>
    <property type="match status" value="1"/>
</dbReference>
<evidence type="ECO:0000313" key="7">
    <source>
        <dbReference type="Proteomes" id="UP000030008"/>
    </source>
</evidence>
<dbReference type="SUPFAM" id="SSF88688">
    <property type="entry name" value="Families 57/38 glycoside transferase middle domain"/>
    <property type="match status" value="1"/>
</dbReference>
<dbReference type="InterPro" id="IPR037094">
    <property type="entry name" value="Glyco_hydro_38_cen_sf"/>
</dbReference>
<proteinExistence type="inferred from homology"/>
<dbReference type="PANTHER" id="PTHR46017">
    <property type="entry name" value="ALPHA-MANNOSIDASE 2C1"/>
    <property type="match status" value="1"/>
</dbReference>
<evidence type="ECO:0000256" key="3">
    <source>
        <dbReference type="ARBA" id="ARBA00022801"/>
    </source>
</evidence>
<protein>
    <submittedName>
        <fullName evidence="6">Glycosyl hydrolase family 38</fullName>
    </submittedName>
</protein>
<keyword evidence="4" id="KW-0326">Glycosidase</keyword>
<evidence type="ECO:0000256" key="4">
    <source>
        <dbReference type="ARBA" id="ARBA00023295"/>
    </source>
</evidence>
<feature type="domain" description="Glycoside hydrolase family 38 central" evidence="5">
    <location>
        <begin position="269"/>
        <end position="347"/>
    </location>
</feature>
<evidence type="ECO:0000256" key="1">
    <source>
        <dbReference type="ARBA" id="ARBA00009792"/>
    </source>
</evidence>
<keyword evidence="2" id="KW-0479">Metal-binding</keyword>
<evidence type="ECO:0000256" key="2">
    <source>
        <dbReference type="ARBA" id="ARBA00022723"/>
    </source>
</evidence>
<dbReference type="GO" id="GO:0009313">
    <property type="term" value="P:oligosaccharide catabolic process"/>
    <property type="evidence" value="ECO:0007669"/>
    <property type="project" value="TreeGrafter"/>
</dbReference>
<dbReference type="InterPro" id="IPR015341">
    <property type="entry name" value="Glyco_hydro_38_cen"/>
</dbReference>
<dbReference type="AlphaFoldDB" id="A0A099IB13"/>